<dbReference type="GO" id="GO:0006099">
    <property type="term" value="P:tricarboxylic acid cycle"/>
    <property type="evidence" value="ECO:0007669"/>
    <property type="project" value="UniProtKB-UniRule"/>
</dbReference>
<feature type="binding site" description="axial binding residue" evidence="18">
    <location>
        <position position="70"/>
    </location>
    <ligand>
        <name>heme</name>
        <dbReference type="ChEBI" id="CHEBI:30413"/>
        <note>ligand shared with second transmembrane subunit</note>
    </ligand>
    <ligandPart>
        <name>Fe</name>
        <dbReference type="ChEBI" id="CHEBI:18248"/>
    </ligandPart>
</feature>
<feature type="transmembrane region" description="Helical" evidence="19">
    <location>
        <begin position="59"/>
        <end position="79"/>
    </location>
</feature>
<keyword evidence="15 16" id="KW-0472">Membrane</keyword>
<dbReference type="UniPathway" id="UPA00223"/>
<evidence type="ECO:0000256" key="12">
    <source>
        <dbReference type="ARBA" id="ARBA00022982"/>
    </source>
</evidence>
<protein>
    <recommendedName>
        <fullName evidence="4 16">Succinate dehydrogenase hydrophobic membrane anchor subunit</fullName>
    </recommendedName>
</protein>
<dbReference type="OrthoDB" id="5612767at2"/>
<evidence type="ECO:0000256" key="3">
    <source>
        <dbReference type="ARBA" id="ARBA00005163"/>
    </source>
</evidence>
<dbReference type="GO" id="GO:0020037">
    <property type="term" value="F:heme binding"/>
    <property type="evidence" value="ECO:0007669"/>
    <property type="project" value="InterPro"/>
</dbReference>
<dbReference type="NCBIfam" id="TIGR02968">
    <property type="entry name" value="succ_dehyd_anc"/>
    <property type="match status" value="1"/>
</dbReference>
<keyword evidence="7 16" id="KW-0997">Cell inner membrane</keyword>
<dbReference type="CDD" id="cd03494">
    <property type="entry name" value="SQR_TypeC_SdhD"/>
    <property type="match status" value="1"/>
</dbReference>
<keyword evidence="14 18" id="KW-0408">Iron</keyword>
<keyword evidence="6 16" id="KW-1003">Cell membrane</keyword>
<evidence type="ECO:0000256" key="10">
    <source>
        <dbReference type="ARBA" id="ARBA00022692"/>
    </source>
</evidence>
<evidence type="ECO:0000256" key="14">
    <source>
        <dbReference type="ARBA" id="ARBA00023004"/>
    </source>
</evidence>
<evidence type="ECO:0000313" key="20">
    <source>
        <dbReference type="EMBL" id="SJL82373.1"/>
    </source>
</evidence>
<evidence type="ECO:0000256" key="18">
    <source>
        <dbReference type="PIRSR" id="PIRSR000169-2"/>
    </source>
</evidence>
<sequence>MVKNVSSLGRNGVHDYILVRASAILMTLYVVYLVGFCAFNEITYETWTAFFSGTFTKVFTMLALVSVLMHGWIGLWQVLTDYVKCSKLRVGLQFVVIAVLLGYLFSGLFILWGV</sequence>
<evidence type="ECO:0000256" key="1">
    <source>
        <dbReference type="ARBA" id="ARBA00004050"/>
    </source>
</evidence>
<dbReference type="STRING" id="1918946.VPAL9027_00298"/>
<dbReference type="Proteomes" id="UP000189475">
    <property type="component" value="Unassembled WGS sequence"/>
</dbReference>
<dbReference type="InterPro" id="IPR014312">
    <property type="entry name" value="Succ_DH_anchor"/>
</dbReference>
<dbReference type="GO" id="GO:0046872">
    <property type="term" value="F:metal ion binding"/>
    <property type="evidence" value="ECO:0007669"/>
    <property type="project" value="UniProtKB-KW"/>
</dbReference>
<comment type="cofactor">
    <cofactor evidence="18">
        <name>heme</name>
        <dbReference type="ChEBI" id="CHEBI:30413"/>
    </cofactor>
    <text evidence="18">The heme is bound between the two transmembrane subunits.</text>
</comment>
<evidence type="ECO:0000256" key="8">
    <source>
        <dbReference type="ARBA" id="ARBA00022532"/>
    </source>
</evidence>
<dbReference type="PANTHER" id="PTHR38689">
    <property type="entry name" value="SUCCINATE DEHYDROGENASE HYDROPHOBIC MEMBRANE ANCHOR SUBUNIT"/>
    <property type="match status" value="1"/>
</dbReference>
<dbReference type="PIRSF" id="PIRSF000169">
    <property type="entry name" value="SDH_D"/>
    <property type="match status" value="1"/>
</dbReference>
<dbReference type="InterPro" id="IPR000701">
    <property type="entry name" value="SuccDH_FuR_B_TM-su"/>
</dbReference>
<reference evidence="20 21" key="1">
    <citation type="submission" date="2017-02" db="EMBL/GenBank/DDBJ databases">
        <authorList>
            <person name="Peterson S.W."/>
        </authorList>
    </citation>
    <scope>NUCLEOTIDE SEQUENCE [LARGE SCALE GENOMIC DNA]</scope>
    <source>
        <strain evidence="20 21">CECT 9027</strain>
    </source>
</reference>
<evidence type="ECO:0000256" key="7">
    <source>
        <dbReference type="ARBA" id="ARBA00022519"/>
    </source>
</evidence>
<proteinExistence type="predicted"/>
<evidence type="ECO:0000256" key="13">
    <source>
        <dbReference type="ARBA" id="ARBA00022989"/>
    </source>
</evidence>
<evidence type="ECO:0000313" key="21">
    <source>
        <dbReference type="Proteomes" id="UP000189475"/>
    </source>
</evidence>
<feature type="transmembrane region" description="Helical" evidence="19">
    <location>
        <begin position="17"/>
        <end position="39"/>
    </location>
</feature>
<dbReference type="GO" id="GO:0009055">
    <property type="term" value="F:electron transfer activity"/>
    <property type="evidence" value="ECO:0007669"/>
    <property type="project" value="TreeGrafter"/>
</dbReference>
<dbReference type="AlphaFoldDB" id="A0A1R4B0E4"/>
<evidence type="ECO:0000256" key="16">
    <source>
        <dbReference type="PIRNR" id="PIRNR000169"/>
    </source>
</evidence>
<comment type="subcellular location">
    <subcellularLocation>
        <location evidence="2 16">Cell inner membrane</location>
        <topology evidence="2 16">Multi-pass membrane protein</topology>
    </subcellularLocation>
</comment>
<keyword evidence="13 19" id="KW-1133">Transmembrane helix</keyword>
<feature type="binding site" evidence="17">
    <location>
        <position position="82"/>
    </location>
    <ligand>
        <name>a ubiquinone</name>
        <dbReference type="ChEBI" id="CHEBI:16389"/>
    </ligand>
</feature>
<evidence type="ECO:0000256" key="6">
    <source>
        <dbReference type="ARBA" id="ARBA00022475"/>
    </source>
</evidence>
<organism evidence="20 21">
    <name type="scientific">Vibrio palustris</name>
    <dbReference type="NCBI Taxonomy" id="1918946"/>
    <lineage>
        <taxon>Bacteria</taxon>
        <taxon>Pseudomonadati</taxon>
        <taxon>Pseudomonadota</taxon>
        <taxon>Gammaproteobacteria</taxon>
        <taxon>Vibrionales</taxon>
        <taxon>Vibrionaceae</taxon>
        <taxon>Vibrio</taxon>
    </lineage>
</organism>
<evidence type="ECO:0000256" key="11">
    <source>
        <dbReference type="ARBA" id="ARBA00022723"/>
    </source>
</evidence>
<dbReference type="InterPro" id="IPR034804">
    <property type="entry name" value="SQR/QFR_C/D"/>
</dbReference>
<keyword evidence="11 18" id="KW-0479">Metal-binding</keyword>
<keyword evidence="12 16" id="KW-0249">Electron transport</keyword>
<evidence type="ECO:0000256" key="19">
    <source>
        <dbReference type="SAM" id="Phobius"/>
    </source>
</evidence>
<name>A0A1R4B0E4_9VIBR</name>
<dbReference type="RefSeq" id="WP_077311610.1">
    <property type="nucleotide sequence ID" value="NZ_AP024887.1"/>
</dbReference>
<evidence type="ECO:0000256" key="15">
    <source>
        <dbReference type="ARBA" id="ARBA00023136"/>
    </source>
</evidence>
<comment type="function">
    <text evidence="1 16">Membrane-anchoring subunit of succinate dehydrogenase (SDH).</text>
</comment>
<comment type="pathway">
    <text evidence="3 16">Carbohydrate metabolism; tricarboxylic acid cycle.</text>
</comment>
<keyword evidence="8 16" id="KW-0816">Tricarboxylic acid cycle</keyword>
<evidence type="ECO:0000256" key="2">
    <source>
        <dbReference type="ARBA" id="ARBA00004429"/>
    </source>
</evidence>
<feature type="transmembrane region" description="Helical" evidence="19">
    <location>
        <begin position="91"/>
        <end position="112"/>
    </location>
</feature>
<keyword evidence="10 19" id="KW-0812">Transmembrane</keyword>
<dbReference type="EMBL" id="FUFT01000001">
    <property type="protein sequence ID" value="SJL82373.1"/>
    <property type="molecule type" value="Genomic_DNA"/>
</dbReference>
<keyword evidence="21" id="KW-1185">Reference proteome</keyword>
<evidence type="ECO:0000256" key="17">
    <source>
        <dbReference type="PIRSR" id="PIRSR000169-1"/>
    </source>
</evidence>
<evidence type="ECO:0000256" key="5">
    <source>
        <dbReference type="ARBA" id="ARBA00022448"/>
    </source>
</evidence>
<dbReference type="Gene3D" id="1.20.1300.10">
    <property type="entry name" value="Fumarate reductase/succinate dehydrogenase, transmembrane subunit"/>
    <property type="match status" value="1"/>
</dbReference>
<evidence type="ECO:0000256" key="4">
    <source>
        <dbReference type="ARBA" id="ARBA00019425"/>
    </source>
</evidence>
<dbReference type="SUPFAM" id="SSF81343">
    <property type="entry name" value="Fumarate reductase respiratory complex transmembrane subunits"/>
    <property type="match status" value="1"/>
</dbReference>
<dbReference type="Pfam" id="PF01127">
    <property type="entry name" value="Sdh_cyt"/>
    <property type="match status" value="1"/>
</dbReference>
<gene>
    <name evidence="20" type="primary">sdhD</name>
    <name evidence="20" type="ORF">VPAL9027_00298</name>
</gene>
<accession>A0A1R4B0E4</accession>
<keyword evidence="9 18" id="KW-0349">Heme</keyword>
<dbReference type="GO" id="GO:0005886">
    <property type="term" value="C:plasma membrane"/>
    <property type="evidence" value="ECO:0007669"/>
    <property type="project" value="UniProtKB-SubCell"/>
</dbReference>
<dbReference type="PANTHER" id="PTHR38689:SF1">
    <property type="entry name" value="SUCCINATE DEHYDROGENASE HYDROPHOBIC MEMBRANE ANCHOR SUBUNIT"/>
    <property type="match status" value="1"/>
</dbReference>
<keyword evidence="5 16" id="KW-0813">Transport</keyword>
<dbReference type="GO" id="GO:0017004">
    <property type="term" value="P:cytochrome complex assembly"/>
    <property type="evidence" value="ECO:0007669"/>
    <property type="project" value="TreeGrafter"/>
</dbReference>
<evidence type="ECO:0000256" key="9">
    <source>
        <dbReference type="ARBA" id="ARBA00022617"/>
    </source>
</evidence>